<proteinExistence type="inferred from homology"/>
<feature type="transmembrane region" description="Helical" evidence="6">
    <location>
        <begin position="65"/>
        <end position="84"/>
    </location>
</feature>
<evidence type="ECO:0000256" key="6">
    <source>
        <dbReference type="SAM" id="Phobius"/>
    </source>
</evidence>
<dbReference type="STRING" id="6313.A0A0K0D529"/>
<dbReference type="GO" id="GO:0000045">
    <property type="term" value="P:autophagosome assembly"/>
    <property type="evidence" value="ECO:0007669"/>
    <property type="project" value="TreeGrafter"/>
</dbReference>
<keyword evidence="2 6" id="KW-0812">Transmembrane</keyword>
<reference evidence="9" key="2">
    <citation type="submission" date="2017-02" db="UniProtKB">
        <authorList>
            <consortium name="WormBaseParasite"/>
        </authorList>
    </citation>
    <scope>IDENTIFICATION</scope>
</reference>
<dbReference type="Pfam" id="PF09335">
    <property type="entry name" value="VTT_dom"/>
    <property type="match status" value="1"/>
</dbReference>
<comment type="subcellular location">
    <subcellularLocation>
        <location evidence="1">Membrane</location>
        <topology evidence="1">Multi-pass membrane protein</topology>
    </subcellularLocation>
</comment>
<evidence type="ECO:0000313" key="9">
    <source>
        <dbReference type="WBParaSite" id="ACAC_0000517401-mRNA-1"/>
    </source>
</evidence>
<evidence type="ECO:0000256" key="2">
    <source>
        <dbReference type="ARBA" id="ARBA00022692"/>
    </source>
</evidence>
<dbReference type="PANTHER" id="PTHR43220">
    <property type="match status" value="1"/>
</dbReference>
<evidence type="ECO:0000256" key="1">
    <source>
        <dbReference type="ARBA" id="ARBA00004141"/>
    </source>
</evidence>
<dbReference type="InterPro" id="IPR032816">
    <property type="entry name" value="VTT_dom"/>
</dbReference>
<dbReference type="GO" id="GO:0005789">
    <property type="term" value="C:endoplasmic reticulum membrane"/>
    <property type="evidence" value="ECO:0007669"/>
    <property type="project" value="TreeGrafter"/>
</dbReference>
<comment type="similarity">
    <text evidence="5">Belongs to the TMEM41 family.</text>
</comment>
<dbReference type="AlphaFoldDB" id="A0A0K0D529"/>
<evidence type="ECO:0000256" key="3">
    <source>
        <dbReference type="ARBA" id="ARBA00022989"/>
    </source>
</evidence>
<dbReference type="InterPro" id="IPR045014">
    <property type="entry name" value="TM41A/B"/>
</dbReference>
<keyword evidence="4 6" id="KW-0472">Membrane</keyword>
<feature type="domain" description="VTT" evidence="7">
    <location>
        <begin position="84"/>
        <end position="204"/>
    </location>
</feature>
<accession>A0A0K0D529</accession>
<feature type="transmembrane region" description="Helical" evidence="6">
    <location>
        <begin position="9"/>
        <end position="30"/>
    </location>
</feature>
<feature type="transmembrane region" description="Helical" evidence="6">
    <location>
        <begin position="152"/>
        <end position="169"/>
    </location>
</feature>
<evidence type="ECO:0000256" key="5">
    <source>
        <dbReference type="ARBA" id="ARBA00025797"/>
    </source>
</evidence>
<feature type="transmembrane region" description="Helical" evidence="6">
    <location>
        <begin position="220"/>
        <end position="237"/>
    </location>
</feature>
<dbReference type="WBParaSite" id="ACAC_0000517401-mRNA-1">
    <property type="protein sequence ID" value="ACAC_0000517401-mRNA-1"/>
    <property type="gene ID" value="ACAC_0000517401"/>
</dbReference>
<evidence type="ECO:0000259" key="7">
    <source>
        <dbReference type="Pfam" id="PF09335"/>
    </source>
</evidence>
<name>A0A0K0D529_ANGCA</name>
<evidence type="ECO:0000256" key="4">
    <source>
        <dbReference type="ARBA" id="ARBA00023136"/>
    </source>
</evidence>
<keyword evidence="3 6" id="KW-1133">Transmembrane helix</keyword>
<feature type="transmembrane region" description="Helical" evidence="6">
    <location>
        <begin position="96"/>
        <end position="125"/>
    </location>
</feature>
<keyword evidence="8" id="KW-1185">Reference proteome</keyword>
<sequence>MLVTGRARVFILCGIFATFVLLLFAIYSSFPELNVEHRKDFKYPRSLDEAKRVGRVLLHYRDRHMFAIFFGVVVVYIMLQSFAIPGSIFLTILSGYLFNFFVALLLVCTCSAVGASVCYLFSYLFGREFVVRKFPDRVRQWQGDIARHQGDLLSYIIFLRVTPFLPNWFINIASPVLNVPFFHFFVGTFLGVAPPSFLYIQAGSTLEQMVHTNVAWDFHSLLLLTFFAVLSLIPVFWKKYKAKRA</sequence>
<protein>
    <submittedName>
        <fullName evidence="9">Transmembrane protein 41B</fullName>
    </submittedName>
</protein>
<dbReference type="PANTHER" id="PTHR43220:SF18">
    <property type="entry name" value="TRANSMEMBRANE PROTEIN 41B"/>
    <property type="match status" value="1"/>
</dbReference>
<reference evidence="8" key="1">
    <citation type="submission" date="2012-09" db="EMBL/GenBank/DDBJ databases">
        <authorList>
            <person name="Martin A.A."/>
        </authorList>
    </citation>
    <scope>NUCLEOTIDE SEQUENCE</scope>
</reference>
<evidence type="ECO:0000313" key="8">
    <source>
        <dbReference type="Proteomes" id="UP000035642"/>
    </source>
</evidence>
<organism evidence="8 9">
    <name type="scientific">Angiostrongylus cantonensis</name>
    <name type="common">Rat lungworm</name>
    <dbReference type="NCBI Taxonomy" id="6313"/>
    <lineage>
        <taxon>Eukaryota</taxon>
        <taxon>Metazoa</taxon>
        <taxon>Ecdysozoa</taxon>
        <taxon>Nematoda</taxon>
        <taxon>Chromadorea</taxon>
        <taxon>Rhabditida</taxon>
        <taxon>Rhabditina</taxon>
        <taxon>Rhabditomorpha</taxon>
        <taxon>Strongyloidea</taxon>
        <taxon>Metastrongylidae</taxon>
        <taxon>Angiostrongylus</taxon>
    </lineage>
</organism>
<feature type="transmembrane region" description="Helical" evidence="6">
    <location>
        <begin position="181"/>
        <end position="200"/>
    </location>
</feature>
<dbReference type="Proteomes" id="UP000035642">
    <property type="component" value="Unassembled WGS sequence"/>
</dbReference>